<evidence type="ECO:0000313" key="3">
    <source>
        <dbReference type="Proteomes" id="UP000001064"/>
    </source>
</evidence>
<dbReference type="FunFam" id="3.40.20.10:FF:000092">
    <property type="entry name" value="Uncharacterized protein"/>
    <property type="match status" value="1"/>
</dbReference>
<dbReference type="FunCoup" id="F0ZAN0">
    <property type="interactions" value="10"/>
</dbReference>
<dbReference type="PROSITE" id="PS51263">
    <property type="entry name" value="ADF_H"/>
    <property type="match status" value="1"/>
</dbReference>
<proteinExistence type="predicted"/>
<dbReference type="Pfam" id="PF00241">
    <property type="entry name" value="Cofilin_ADF"/>
    <property type="match status" value="1"/>
</dbReference>
<dbReference type="InterPro" id="IPR029006">
    <property type="entry name" value="ADF-H/Gelsolin-like_dom_sf"/>
</dbReference>
<dbReference type="RefSeq" id="XP_003284479.1">
    <property type="nucleotide sequence ID" value="XM_003284431.1"/>
</dbReference>
<dbReference type="Gene3D" id="3.40.20.10">
    <property type="entry name" value="Severin"/>
    <property type="match status" value="1"/>
</dbReference>
<reference evidence="3" key="1">
    <citation type="journal article" date="2011" name="Genome Biol.">
        <title>Comparative genomics of the social amoebae Dictyostelium discoideum and Dictyostelium purpureum.</title>
        <authorList>
            <consortium name="US DOE Joint Genome Institute (JGI-PGF)"/>
            <person name="Sucgang R."/>
            <person name="Kuo A."/>
            <person name="Tian X."/>
            <person name="Salerno W."/>
            <person name="Parikh A."/>
            <person name="Feasley C.L."/>
            <person name="Dalin E."/>
            <person name="Tu H."/>
            <person name="Huang E."/>
            <person name="Barry K."/>
            <person name="Lindquist E."/>
            <person name="Shapiro H."/>
            <person name="Bruce D."/>
            <person name="Schmutz J."/>
            <person name="Salamov A."/>
            <person name="Fey P."/>
            <person name="Gaudet P."/>
            <person name="Anjard C."/>
            <person name="Babu M.M."/>
            <person name="Basu S."/>
            <person name="Bushmanova Y."/>
            <person name="van der Wel H."/>
            <person name="Katoh-Kurasawa M."/>
            <person name="Dinh C."/>
            <person name="Coutinho P.M."/>
            <person name="Saito T."/>
            <person name="Elias M."/>
            <person name="Schaap P."/>
            <person name="Kay R.R."/>
            <person name="Henrissat B."/>
            <person name="Eichinger L."/>
            <person name="Rivero F."/>
            <person name="Putnam N.H."/>
            <person name="West C.M."/>
            <person name="Loomis W.F."/>
            <person name="Chisholm R.L."/>
            <person name="Shaulsky G."/>
            <person name="Strassmann J.E."/>
            <person name="Queller D.C."/>
            <person name="Kuspa A."/>
            <person name="Grigoriev I.V."/>
        </authorList>
    </citation>
    <scope>NUCLEOTIDE SEQUENCE [LARGE SCALE GENOMIC DNA]</scope>
    <source>
        <strain evidence="3">QSDP1</strain>
    </source>
</reference>
<evidence type="ECO:0000259" key="1">
    <source>
        <dbReference type="PROSITE" id="PS51263"/>
    </source>
</evidence>
<dbReference type="AlphaFoldDB" id="F0ZAN0"/>
<protein>
    <recommendedName>
        <fullName evidence="1">ADF-H domain-containing protein</fullName>
    </recommendedName>
</protein>
<dbReference type="KEGG" id="dpp:DICPUDRAFT_148253"/>
<dbReference type="OrthoDB" id="5971719at2759"/>
<dbReference type="eggNOG" id="ENOG502SWAN">
    <property type="taxonomic scope" value="Eukaryota"/>
</dbReference>
<organism evidence="2 3">
    <name type="scientific">Dictyostelium purpureum</name>
    <name type="common">Slime mold</name>
    <dbReference type="NCBI Taxonomy" id="5786"/>
    <lineage>
        <taxon>Eukaryota</taxon>
        <taxon>Amoebozoa</taxon>
        <taxon>Evosea</taxon>
        <taxon>Eumycetozoa</taxon>
        <taxon>Dictyostelia</taxon>
        <taxon>Dictyosteliales</taxon>
        <taxon>Dictyosteliaceae</taxon>
        <taxon>Dictyostelium</taxon>
    </lineage>
</organism>
<accession>F0ZAN0</accession>
<dbReference type="GeneID" id="10506108"/>
<dbReference type="InParanoid" id="F0ZAN0"/>
<dbReference type="OMA" id="WTGPKVG"/>
<keyword evidence="3" id="KW-1185">Reference proteome</keyword>
<dbReference type="Proteomes" id="UP000001064">
    <property type="component" value="Unassembled WGS sequence"/>
</dbReference>
<dbReference type="GO" id="GO:0051015">
    <property type="term" value="F:actin filament binding"/>
    <property type="evidence" value="ECO:0000318"/>
    <property type="project" value="GO_Central"/>
</dbReference>
<dbReference type="PANTHER" id="PTHR10829:SF20">
    <property type="entry name" value="ADF-H DOMAIN-CONTAINING PROTEIN"/>
    <property type="match status" value="1"/>
</dbReference>
<dbReference type="InterPro" id="IPR002108">
    <property type="entry name" value="ADF-H"/>
</dbReference>
<sequence length="148" mass="16426">MVKFANQAELNNALVNFRQTQTGWVLITYKTPTELEYKQSGTDIAALASLLEDNQMAYILIRLEYTPNDPGFKEGGLDNKANFKDIFISWTGPKVGILERGKKSEHRGDVQALLQPHHADISAINKANFNAATIKDRANPLSGSHVID</sequence>
<dbReference type="GO" id="GO:0030833">
    <property type="term" value="P:regulation of actin filament polymerization"/>
    <property type="evidence" value="ECO:0000318"/>
    <property type="project" value="GO_Central"/>
</dbReference>
<name>F0ZAN0_DICPU</name>
<feature type="domain" description="ADF-H" evidence="1">
    <location>
        <begin position="1"/>
        <end position="139"/>
    </location>
</feature>
<dbReference type="GO" id="GO:0030427">
    <property type="term" value="C:site of polarized growth"/>
    <property type="evidence" value="ECO:0000318"/>
    <property type="project" value="GO_Central"/>
</dbReference>
<dbReference type="VEuPathDB" id="AmoebaDB:DICPUDRAFT_148253"/>
<evidence type="ECO:0000313" key="2">
    <source>
        <dbReference type="EMBL" id="EGC39026.1"/>
    </source>
</evidence>
<dbReference type="EMBL" id="GL870965">
    <property type="protein sequence ID" value="EGC39026.1"/>
    <property type="molecule type" value="Genomic_DNA"/>
</dbReference>
<dbReference type="GO" id="GO:0030864">
    <property type="term" value="C:cortical actin cytoskeleton"/>
    <property type="evidence" value="ECO:0000318"/>
    <property type="project" value="GO_Central"/>
</dbReference>
<dbReference type="PANTHER" id="PTHR10829">
    <property type="entry name" value="CORTACTIN AND DREBRIN"/>
    <property type="match status" value="1"/>
</dbReference>
<gene>
    <name evidence="2" type="ORF">DICPUDRAFT_148253</name>
</gene>
<dbReference type="SUPFAM" id="SSF55753">
    <property type="entry name" value="Actin depolymerizing proteins"/>
    <property type="match status" value="1"/>
</dbReference>